<dbReference type="EMBL" id="FOGK01000020">
    <property type="protein sequence ID" value="SER84659.1"/>
    <property type="molecule type" value="Genomic_DNA"/>
</dbReference>
<evidence type="ECO:0000313" key="4">
    <source>
        <dbReference type="Proteomes" id="UP000051749"/>
    </source>
</evidence>
<dbReference type="Proteomes" id="UP000182818">
    <property type="component" value="Unassembled WGS sequence"/>
</dbReference>
<dbReference type="PATRIC" id="fig|319653.3.peg.1024"/>
<evidence type="ECO:0000313" key="5">
    <source>
        <dbReference type="Proteomes" id="UP000182818"/>
    </source>
</evidence>
<accession>A0A0R2K5L2</accession>
<dbReference type="GeneID" id="76044208"/>
<evidence type="ECO:0000313" key="3">
    <source>
        <dbReference type="EMBL" id="SER84659.1"/>
    </source>
</evidence>
<gene>
    <name evidence="2" type="ORF">IV87_GL001012</name>
    <name evidence="3" type="ORF">SAMN04487973_12028</name>
</gene>
<keyword evidence="1" id="KW-1133">Transmembrane helix</keyword>
<dbReference type="STRING" id="319653.SAMN04487973_12028"/>
<organism evidence="2 4">
    <name type="scientific">Pediococcus ethanolidurans</name>
    <dbReference type="NCBI Taxonomy" id="319653"/>
    <lineage>
        <taxon>Bacteria</taxon>
        <taxon>Bacillati</taxon>
        <taxon>Bacillota</taxon>
        <taxon>Bacilli</taxon>
        <taxon>Lactobacillales</taxon>
        <taxon>Lactobacillaceae</taxon>
        <taxon>Pediococcus</taxon>
    </lineage>
</organism>
<sequence length="63" mass="7339">MGLIVYIIFMLLVVLYILVRLIRAIRKRKFFDLEVLIWFLVLIAVLLSVFGVVLFTTNGLLVK</sequence>
<proteinExistence type="predicted"/>
<keyword evidence="1" id="KW-0472">Membrane</keyword>
<dbReference type="Proteomes" id="UP000051749">
    <property type="component" value="Unassembled WGS sequence"/>
</dbReference>
<keyword evidence="1" id="KW-0812">Transmembrane</keyword>
<name>A0A0R2K5L2_9LACO</name>
<evidence type="ECO:0000256" key="1">
    <source>
        <dbReference type="SAM" id="Phobius"/>
    </source>
</evidence>
<evidence type="ECO:0000313" key="2">
    <source>
        <dbReference type="EMBL" id="KRN81719.1"/>
    </source>
</evidence>
<dbReference type="RefSeq" id="WP_057807436.1">
    <property type="nucleotide sequence ID" value="NZ_BJYP01000037.1"/>
</dbReference>
<keyword evidence="5" id="KW-1185">Reference proteome</keyword>
<protein>
    <submittedName>
        <fullName evidence="2">Uncharacterized protein</fullName>
    </submittedName>
</protein>
<feature type="transmembrane region" description="Helical" evidence="1">
    <location>
        <begin position="35"/>
        <end position="55"/>
    </location>
</feature>
<dbReference type="AlphaFoldDB" id="A0A0R2K5L2"/>
<feature type="transmembrane region" description="Helical" evidence="1">
    <location>
        <begin position="6"/>
        <end position="23"/>
    </location>
</feature>
<comment type="caution">
    <text evidence="2">The sequence shown here is derived from an EMBL/GenBank/DDBJ whole genome shotgun (WGS) entry which is preliminary data.</text>
</comment>
<reference evidence="2 4" key="1">
    <citation type="journal article" date="2015" name="Genome Announc.">
        <title>Expanding the biotechnology potential of lactobacilli through comparative genomics of 213 strains and associated genera.</title>
        <authorList>
            <person name="Sun Z."/>
            <person name="Harris H.M."/>
            <person name="McCann A."/>
            <person name="Guo C."/>
            <person name="Argimon S."/>
            <person name="Zhang W."/>
            <person name="Yang X."/>
            <person name="Jeffery I.B."/>
            <person name="Cooney J.C."/>
            <person name="Kagawa T.F."/>
            <person name="Liu W."/>
            <person name="Song Y."/>
            <person name="Salvetti E."/>
            <person name="Wrobel A."/>
            <person name="Rasinkangas P."/>
            <person name="Parkhill J."/>
            <person name="Rea M.C."/>
            <person name="O'Sullivan O."/>
            <person name="Ritari J."/>
            <person name="Douillard F.P."/>
            <person name="Paul Ross R."/>
            <person name="Yang R."/>
            <person name="Briner A.E."/>
            <person name="Felis G.E."/>
            <person name="de Vos W.M."/>
            <person name="Barrangou R."/>
            <person name="Klaenhammer T.R."/>
            <person name="Caufield P.W."/>
            <person name="Cui Y."/>
            <person name="Zhang H."/>
            <person name="O'Toole P.W."/>
        </authorList>
    </citation>
    <scope>NUCLEOTIDE SEQUENCE [LARGE SCALE GENOMIC DNA]</scope>
    <source>
        <strain evidence="2 4">DSM 22301</strain>
    </source>
</reference>
<dbReference type="EMBL" id="JQBY01000021">
    <property type="protein sequence ID" value="KRN81719.1"/>
    <property type="molecule type" value="Genomic_DNA"/>
</dbReference>
<reference evidence="3 5" key="2">
    <citation type="submission" date="2016-10" db="EMBL/GenBank/DDBJ databases">
        <authorList>
            <person name="Varghese N."/>
            <person name="Submissions S."/>
        </authorList>
    </citation>
    <scope>NUCLEOTIDE SEQUENCE [LARGE SCALE GENOMIC DNA]</scope>
    <source>
        <strain evidence="3 5">CGMCC 1.3889</strain>
    </source>
</reference>